<accession>A0A1H8ENT5</accession>
<keyword evidence="2" id="KW-0031">Aminopeptidase</keyword>
<dbReference type="Proteomes" id="UP000182719">
    <property type="component" value="Unassembled WGS sequence"/>
</dbReference>
<dbReference type="Gene3D" id="3.40.220.10">
    <property type="entry name" value="Leucine Aminopeptidase, subunit E, domain 1"/>
    <property type="match status" value="1"/>
</dbReference>
<organism evidence="2 3">
    <name type="scientific">Stigmatella aurantiaca</name>
    <dbReference type="NCBI Taxonomy" id="41"/>
    <lineage>
        <taxon>Bacteria</taxon>
        <taxon>Pseudomonadati</taxon>
        <taxon>Myxococcota</taxon>
        <taxon>Myxococcia</taxon>
        <taxon>Myxococcales</taxon>
        <taxon>Cystobacterineae</taxon>
        <taxon>Archangiaceae</taxon>
        <taxon>Stigmatella</taxon>
    </lineage>
</organism>
<evidence type="ECO:0000259" key="1">
    <source>
        <dbReference type="Pfam" id="PF02789"/>
    </source>
</evidence>
<name>A0A1H8ENT5_STIAU</name>
<dbReference type="GO" id="GO:0006508">
    <property type="term" value="P:proteolysis"/>
    <property type="evidence" value="ECO:0007669"/>
    <property type="project" value="InterPro"/>
</dbReference>
<protein>
    <submittedName>
        <fullName evidence="2">Cytosol aminopeptidase family, N-terminal domain</fullName>
    </submittedName>
</protein>
<dbReference type="EMBL" id="FOAP01000034">
    <property type="protein sequence ID" value="SEN21189.1"/>
    <property type="molecule type" value="Genomic_DNA"/>
</dbReference>
<dbReference type="RefSeq" id="WP_075011188.1">
    <property type="nucleotide sequence ID" value="NZ_FOAP01000034.1"/>
</dbReference>
<dbReference type="InterPro" id="IPR043472">
    <property type="entry name" value="Macro_dom-like"/>
</dbReference>
<proteinExistence type="predicted"/>
<sequence length="163" mass="17142">MSVSAHDIGLDGLDSLAGVDALCLFVAEDDRPLSGTAGYVDWRLCGALSRVLQQGFFQGAKADWLLLPSDGRMPFPRIFAVGLGRRKTLDAGSLAEALADAARVLTKAKVESVALEIPGGDRVDEAAQAAALREHFLPGFKGKNVAVLADKALAKLVATPRKS</sequence>
<gene>
    <name evidence="2" type="ORF">SAMN05444354_13430</name>
</gene>
<dbReference type="SUPFAM" id="SSF52949">
    <property type="entry name" value="Macro domain-like"/>
    <property type="match status" value="1"/>
</dbReference>
<dbReference type="OrthoDB" id="5381747at2"/>
<keyword evidence="3" id="KW-1185">Reference proteome</keyword>
<dbReference type="InterPro" id="IPR008283">
    <property type="entry name" value="Peptidase_M17_N"/>
</dbReference>
<keyword evidence="2" id="KW-0645">Protease</keyword>
<evidence type="ECO:0000313" key="3">
    <source>
        <dbReference type="Proteomes" id="UP000182719"/>
    </source>
</evidence>
<evidence type="ECO:0000313" key="2">
    <source>
        <dbReference type="EMBL" id="SEN21189.1"/>
    </source>
</evidence>
<reference evidence="3" key="1">
    <citation type="submission" date="2016-10" db="EMBL/GenBank/DDBJ databases">
        <authorList>
            <person name="Varghese N."/>
            <person name="Submissions S."/>
        </authorList>
    </citation>
    <scope>NUCLEOTIDE SEQUENCE [LARGE SCALE GENOMIC DNA]</scope>
    <source>
        <strain evidence="3">DSM 17044</strain>
    </source>
</reference>
<keyword evidence="2" id="KW-0378">Hydrolase</keyword>
<feature type="domain" description="Peptidase M17 leucyl aminopeptidase N-terminal" evidence="1">
    <location>
        <begin position="27"/>
        <end position="131"/>
    </location>
</feature>
<dbReference type="Pfam" id="PF02789">
    <property type="entry name" value="Peptidase_M17_N"/>
    <property type="match status" value="1"/>
</dbReference>
<dbReference type="GO" id="GO:0070006">
    <property type="term" value="F:metalloaminopeptidase activity"/>
    <property type="evidence" value="ECO:0007669"/>
    <property type="project" value="InterPro"/>
</dbReference>
<dbReference type="AlphaFoldDB" id="A0A1H8ENT5"/>